<dbReference type="PANTHER" id="PTHR47163:SF2">
    <property type="entry name" value="SI:DKEY-17M8.2"/>
    <property type="match status" value="1"/>
</dbReference>
<organism evidence="2 3">
    <name type="scientific">Meloidogyne javanica</name>
    <name type="common">Root-knot nematode worm</name>
    <dbReference type="NCBI Taxonomy" id="6303"/>
    <lineage>
        <taxon>Eukaryota</taxon>
        <taxon>Metazoa</taxon>
        <taxon>Ecdysozoa</taxon>
        <taxon>Nematoda</taxon>
        <taxon>Chromadorea</taxon>
        <taxon>Rhabditida</taxon>
        <taxon>Tylenchina</taxon>
        <taxon>Tylenchomorpha</taxon>
        <taxon>Tylenchoidea</taxon>
        <taxon>Meloidogynidae</taxon>
        <taxon>Meloidogyninae</taxon>
        <taxon>Meloidogyne</taxon>
        <taxon>Meloidogyne incognita group</taxon>
    </lineage>
</organism>
<feature type="domain" description="ISXO2-like transposase" evidence="1">
    <location>
        <begin position="80"/>
        <end position="227"/>
    </location>
</feature>
<dbReference type="PANTHER" id="PTHR47163">
    <property type="entry name" value="DDE_TNP_IS1595 DOMAIN-CONTAINING PROTEIN"/>
    <property type="match status" value="1"/>
</dbReference>
<evidence type="ECO:0000313" key="2">
    <source>
        <dbReference type="Proteomes" id="UP000887561"/>
    </source>
</evidence>
<name>A0A915LJI7_MELJA</name>
<proteinExistence type="predicted"/>
<reference evidence="3" key="1">
    <citation type="submission" date="2022-11" db="UniProtKB">
        <authorList>
            <consortium name="WormBaseParasite"/>
        </authorList>
    </citation>
    <scope>IDENTIFICATION</scope>
</reference>
<dbReference type="InterPro" id="IPR024445">
    <property type="entry name" value="Tnp_ISXO2-like"/>
</dbReference>
<evidence type="ECO:0000259" key="1">
    <source>
        <dbReference type="SMART" id="SM01126"/>
    </source>
</evidence>
<dbReference type="AlphaFoldDB" id="A0A915LJI7"/>
<dbReference type="SMART" id="SM01126">
    <property type="entry name" value="DDE_Tnp_IS1595"/>
    <property type="match status" value="1"/>
</dbReference>
<dbReference type="Proteomes" id="UP000887561">
    <property type="component" value="Unplaced"/>
</dbReference>
<protein>
    <submittedName>
        <fullName evidence="3">ISXO2-like transposase domain-containing protein</fullName>
    </submittedName>
</protein>
<sequence>MTFISFINMNILEHTNFIRTTDDAITFLRERGILRVLDRPPNCPVCGQRMDVVNEFVMLAYFWARRCSNAMLEEFSNPIMLGGINRIVQIDESLVSKRKNNVGCVVEEKLAFGAFDLHTRIGILVLIQDKTQQYIRPGSIIYSDSAAMYVNMRANPPTSHLTQIVVNPPYQHQWVNHTRNFRDPIDGTCTNNVKNLWKNAKQKNKAMSGTTAEVLPSYFDEFQLQQLFGKKTNEAFNNILNQISIYYPVNN</sequence>
<keyword evidence="2" id="KW-1185">Reference proteome</keyword>
<accession>A0A915LJI7</accession>
<evidence type="ECO:0000313" key="3">
    <source>
        <dbReference type="WBParaSite" id="scaffold12744_cov193.g16492"/>
    </source>
</evidence>
<dbReference type="InterPro" id="IPR053164">
    <property type="entry name" value="IS1016-like_transposase"/>
</dbReference>
<dbReference type="WBParaSite" id="scaffold12744_cov193.g16492">
    <property type="protein sequence ID" value="scaffold12744_cov193.g16492"/>
    <property type="gene ID" value="scaffold12744_cov193.g16492"/>
</dbReference>